<reference evidence="2" key="2">
    <citation type="submission" date="2015-01" db="EMBL/GenBank/DDBJ databases">
        <title>Evolutionary Origins and Diversification of the Mycorrhizal Mutualists.</title>
        <authorList>
            <consortium name="DOE Joint Genome Institute"/>
            <consortium name="Mycorrhizal Genomics Consortium"/>
            <person name="Kohler A."/>
            <person name="Kuo A."/>
            <person name="Nagy L.G."/>
            <person name="Floudas D."/>
            <person name="Copeland A."/>
            <person name="Barry K.W."/>
            <person name="Cichocki N."/>
            <person name="Veneault-Fourrey C."/>
            <person name="LaButti K."/>
            <person name="Lindquist E.A."/>
            <person name="Lipzen A."/>
            <person name="Lundell T."/>
            <person name="Morin E."/>
            <person name="Murat C."/>
            <person name="Riley R."/>
            <person name="Ohm R."/>
            <person name="Sun H."/>
            <person name="Tunlid A."/>
            <person name="Henrissat B."/>
            <person name="Grigoriev I.V."/>
            <person name="Hibbett D.S."/>
            <person name="Martin F."/>
        </authorList>
    </citation>
    <scope>NUCLEOTIDE SEQUENCE [LARGE SCALE GENOMIC DNA]</scope>
    <source>
        <strain evidence="2">Foug A</strain>
    </source>
</reference>
<dbReference type="AlphaFoldDB" id="A0A0C2YQD3"/>
<keyword evidence="2" id="KW-1185">Reference proteome</keyword>
<gene>
    <name evidence="1" type="ORF">SCLCIDRAFT_142232</name>
</gene>
<dbReference type="HOGENOM" id="CLU_002498_2_1_1"/>
<accession>A0A0C2YQD3</accession>
<dbReference type="STRING" id="1036808.A0A0C2YQD3"/>
<feature type="non-terminal residue" evidence="1">
    <location>
        <position position="1"/>
    </location>
</feature>
<name>A0A0C2YQD3_9AGAM</name>
<dbReference type="OrthoDB" id="3208495at2759"/>
<protein>
    <submittedName>
        <fullName evidence="1">Uncharacterized protein</fullName>
    </submittedName>
</protein>
<reference evidence="1 2" key="1">
    <citation type="submission" date="2014-04" db="EMBL/GenBank/DDBJ databases">
        <authorList>
            <consortium name="DOE Joint Genome Institute"/>
            <person name="Kuo A."/>
            <person name="Kohler A."/>
            <person name="Nagy L.G."/>
            <person name="Floudas D."/>
            <person name="Copeland A."/>
            <person name="Barry K.W."/>
            <person name="Cichocki N."/>
            <person name="Veneault-Fourrey C."/>
            <person name="LaButti K."/>
            <person name="Lindquist E.A."/>
            <person name="Lipzen A."/>
            <person name="Lundell T."/>
            <person name="Morin E."/>
            <person name="Murat C."/>
            <person name="Sun H."/>
            <person name="Tunlid A."/>
            <person name="Henrissat B."/>
            <person name="Grigoriev I.V."/>
            <person name="Hibbett D.S."/>
            <person name="Martin F."/>
            <person name="Nordberg H.P."/>
            <person name="Cantor M.N."/>
            <person name="Hua S.X."/>
        </authorList>
    </citation>
    <scope>NUCLEOTIDE SEQUENCE [LARGE SCALE GENOMIC DNA]</scope>
    <source>
        <strain evidence="1 2">Foug A</strain>
    </source>
</reference>
<dbReference type="Pfam" id="PF18759">
    <property type="entry name" value="Plavaka"/>
    <property type="match status" value="1"/>
</dbReference>
<dbReference type="EMBL" id="KN822232">
    <property type="protein sequence ID" value="KIM51948.1"/>
    <property type="molecule type" value="Genomic_DNA"/>
</dbReference>
<organism evidence="1 2">
    <name type="scientific">Scleroderma citrinum Foug A</name>
    <dbReference type="NCBI Taxonomy" id="1036808"/>
    <lineage>
        <taxon>Eukaryota</taxon>
        <taxon>Fungi</taxon>
        <taxon>Dikarya</taxon>
        <taxon>Basidiomycota</taxon>
        <taxon>Agaricomycotina</taxon>
        <taxon>Agaricomycetes</taxon>
        <taxon>Agaricomycetidae</taxon>
        <taxon>Boletales</taxon>
        <taxon>Sclerodermatineae</taxon>
        <taxon>Sclerodermataceae</taxon>
        <taxon>Scleroderma</taxon>
    </lineage>
</organism>
<evidence type="ECO:0000313" key="1">
    <source>
        <dbReference type="EMBL" id="KIM51948.1"/>
    </source>
</evidence>
<dbReference type="InterPro" id="IPR041078">
    <property type="entry name" value="Plavaka"/>
</dbReference>
<sequence length="159" mass="18234">LHYKPYELCWQPPHKANDVRVYGELYTSESLLTAHRQLQDSPPELGCTLPCHIIRLMLWSDATHLTTFGTAKLWPLYVYMGNKSKYMHCKPSSNLCSHVAYFHTLPDAFKDFVAENAGENSPGDSLFMHCHRELFHAQWGILLNAEFIKAYHHGVVCSV</sequence>
<evidence type="ECO:0000313" key="2">
    <source>
        <dbReference type="Proteomes" id="UP000053989"/>
    </source>
</evidence>
<dbReference type="Proteomes" id="UP000053989">
    <property type="component" value="Unassembled WGS sequence"/>
</dbReference>
<dbReference type="InParanoid" id="A0A0C2YQD3"/>
<proteinExistence type="predicted"/>